<dbReference type="PANTHER" id="PTHR43190:SF3">
    <property type="entry name" value="N-ACETYL-D-GLUCOSAMINE KINASE"/>
    <property type="match status" value="1"/>
</dbReference>
<dbReference type="Gene3D" id="3.30.420.40">
    <property type="match status" value="2"/>
</dbReference>
<dbReference type="InterPro" id="IPR052519">
    <property type="entry name" value="Euk-type_GlcNAc_Kinase"/>
</dbReference>
<dbReference type="CDD" id="cd24079">
    <property type="entry name" value="ASKHA_NBD_PG1100-like"/>
    <property type="match status" value="1"/>
</dbReference>
<keyword evidence="2" id="KW-1185">Reference proteome</keyword>
<keyword evidence="1" id="KW-0808">Transferase</keyword>
<proteinExistence type="predicted"/>
<dbReference type="Gene3D" id="1.10.720.160">
    <property type="match status" value="1"/>
</dbReference>
<protein>
    <submittedName>
        <fullName evidence="1">N-acetylglucosamine kinase</fullName>
    </submittedName>
</protein>
<comment type="caution">
    <text evidence="1">The sequence shown here is derived from an EMBL/GenBank/DDBJ whole genome shotgun (WGS) entry which is preliminary data.</text>
</comment>
<organism evidence="1 2">
    <name type="scientific">Sphingobacterium kitahiroshimense</name>
    <dbReference type="NCBI Taxonomy" id="470446"/>
    <lineage>
        <taxon>Bacteria</taxon>
        <taxon>Pseudomonadati</taxon>
        <taxon>Bacteroidota</taxon>
        <taxon>Sphingobacteriia</taxon>
        <taxon>Sphingobacteriales</taxon>
        <taxon>Sphingobacteriaceae</taxon>
        <taxon>Sphingobacterium</taxon>
    </lineage>
</organism>
<dbReference type="SUPFAM" id="SSF53067">
    <property type="entry name" value="Actin-like ATPase domain"/>
    <property type="match status" value="2"/>
</dbReference>
<name>A0ABV0C2I8_9SPHI</name>
<dbReference type="PANTHER" id="PTHR43190">
    <property type="entry name" value="N-ACETYL-D-GLUCOSAMINE KINASE"/>
    <property type="match status" value="1"/>
</dbReference>
<gene>
    <name evidence="1" type="ORF">ABE541_24355</name>
</gene>
<keyword evidence="1" id="KW-0418">Kinase</keyword>
<evidence type="ECO:0000313" key="2">
    <source>
        <dbReference type="Proteomes" id="UP001409291"/>
    </source>
</evidence>
<dbReference type="EMBL" id="JBDJNQ010000017">
    <property type="protein sequence ID" value="MEN5380418.1"/>
    <property type="molecule type" value="Genomic_DNA"/>
</dbReference>
<dbReference type="GO" id="GO:0016301">
    <property type="term" value="F:kinase activity"/>
    <property type="evidence" value="ECO:0007669"/>
    <property type="project" value="UniProtKB-KW"/>
</dbReference>
<sequence>MILVVDSGSSKSDWKLELPDSPPLSFSTNGLNPFFVNDKEITRVIKEIPEIIPYANEITELYFYGAGCISPDRREMVSNALTPLFENAFISVENDLVGSALATCGTNKGYIATLGTGSDISFFDGQEVQPSNHGNGYVLGDEGSGAWFGKKLITLFLYGRLPKDLSENFAENYRITKEIVIKNVYQKERPNAYLASFAPFLSANITHPFIDEIIRSGFEEYVQTCVLTYQNYQDYECHFVGSIAYYLDLILRDVCNGYNIKIGKILKSPINELFDFVIEREKSSLINF</sequence>
<evidence type="ECO:0000313" key="1">
    <source>
        <dbReference type="EMBL" id="MEN5380418.1"/>
    </source>
</evidence>
<reference evidence="1 2" key="1">
    <citation type="submission" date="2024-04" db="EMBL/GenBank/DDBJ databases">
        <title>WGS of bacteria from Torrens River.</title>
        <authorList>
            <person name="Wyrsch E.R."/>
            <person name="Drigo B."/>
        </authorList>
    </citation>
    <scope>NUCLEOTIDE SEQUENCE [LARGE SCALE GENOMIC DNA]</scope>
    <source>
        <strain evidence="1 2">TWI391</strain>
    </source>
</reference>
<dbReference type="RefSeq" id="WP_132772058.1">
    <property type="nucleotide sequence ID" value="NZ_JAOQNK010000001.1"/>
</dbReference>
<dbReference type="Proteomes" id="UP001409291">
    <property type="component" value="Unassembled WGS sequence"/>
</dbReference>
<accession>A0ABV0C2I8</accession>
<dbReference type="InterPro" id="IPR043129">
    <property type="entry name" value="ATPase_NBD"/>
</dbReference>